<gene>
    <name evidence="2" type="ORF">LSAT_V11C800444480</name>
</gene>
<dbReference type="Pfam" id="PF12041">
    <property type="entry name" value="DELLA"/>
    <property type="match status" value="1"/>
</dbReference>
<dbReference type="Gene3D" id="1.10.10.1290">
    <property type="entry name" value="Transcriptional regulator DELLA, N-terminal domain"/>
    <property type="match status" value="1"/>
</dbReference>
<dbReference type="SMART" id="SM01129">
    <property type="entry name" value="DELLA"/>
    <property type="match status" value="1"/>
</dbReference>
<feature type="domain" description="Transcriptional factor DELLA N-terminal" evidence="1">
    <location>
        <begin position="22"/>
        <end position="52"/>
    </location>
</feature>
<evidence type="ECO:0000259" key="1">
    <source>
        <dbReference type="Pfam" id="PF12041"/>
    </source>
</evidence>
<name>A0A9R1WZP9_LACSA</name>
<proteinExistence type="predicted"/>
<evidence type="ECO:0000313" key="3">
    <source>
        <dbReference type="Proteomes" id="UP000235145"/>
    </source>
</evidence>
<comment type="caution">
    <text evidence="2">The sequence shown here is derived from an EMBL/GenBank/DDBJ whole genome shotgun (WGS) entry which is preliminary data.</text>
</comment>
<dbReference type="AlphaFoldDB" id="A0A9R1WZP9"/>
<dbReference type="InterPro" id="IPR038088">
    <property type="entry name" value="DELLA_N_sf"/>
</dbReference>
<organism evidence="2 3">
    <name type="scientific">Lactuca sativa</name>
    <name type="common">Garden lettuce</name>
    <dbReference type="NCBI Taxonomy" id="4236"/>
    <lineage>
        <taxon>Eukaryota</taxon>
        <taxon>Viridiplantae</taxon>
        <taxon>Streptophyta</taxon>
        <taxon>Embryophyta</taxon>
        <taxon>Tracheophyta</taxon>
        <taxon>Spermatophyta</taxon>
        <taxon>Magnoliopsida</taxon>
        <taxon>eudicotyledons</taxon>
        <taxon>Gunneridae</taxon>
        <taxon>Pentapetalae</taxon>
        <taxon>asterids</taxon>
        <taxon>campanulids</taxon>
        <taxon>Asterales</taxon>
        <taxon>Asteraceae</taxon>
        <taxon>Cichorioideae</taxon>
        <taxon>Cichorieae</taxon>
        <taxon>Lactucinae</taxon>
        <taxon>Lactuca</taxon>
    </lineage>
</organism>
<protein>
    <recommendedName>
        <fullName evidence="1">Transcriptional factor DELLA N-terminal domain-containing protein</fullName>
    </recommendedName>
</protein>
<sequence length="81" mass="9112">MAVGIGKAKHLHRSLSDSSGMDEFLEVLGYKVRLMDMADVAKKLEQLEMMCIRFGKEIKGGVQHKETRMDVNGEKVGEEDE</sequence>
<accession>A0A9R1WZP9</accession>
<evidence type="ECO:0000313" key="2">
    <source>
        <dbReference type="EMBL" id="KAJ0193746.1"/>
    </source>
</evidence>
<dbReference type="EMBL" id="NBSK02000008">
    <property type="protein sequence ID" value="KAJ0193746.1"/>
    <property type="molecule type" value="Genomic_DNA"/>
</dbReference>
<dbReference type="Proteomes" id="UP000235145">
    <property type="component" value="Unassembled WGS sequence"/>
</dbReference>
<keyword evidence="3" id="KW-1185">Reference proteome</keyword>
<dbReference type="InterPro" id="IPR021914">
    <property type="entry name" value="TF_DELLA_N"/>
</dbReference>
<reference evidence="2 3" key="1">
    <citation type="journal article" date="2017" name="Nat. Commun.">
        <title>Genome assembly with in vitro proximity ligation data and whole-genome triplication in lettuce.</title>
        <authorList>
            <person name="Reyes-Chin-Wo S."/>
            <person name="Wang Z."/>
            <person name="Yang X."/>
            <person name="Kozik A."/>
            <person name="Arikit S."/>
            <person name="Song C."/>
            <person name="Xia L."/>
            <person name="Froenicke L."/>
            <person name="Lavelle D.O."/>
            <person name="Truco M.J."/>
            <person name="Xia R."/>
            <person name="Zhu S."/>
            <person name="Xu C."/>
            <person name="Xu H."/>
            <person name="Xu X."/>
            <person name="Cox K."/>
            <person name="Korf I."/>
            <person name="Meyers B.C."/>
            <person name="Michelmore R.W."/>
        </authorList>
    </citation>
    <scope>NUCLEOTIDE SEQUENCE [LARGE SCALE GENOMIC DNA]</scope>
    <source>
        <strain evidence="3">cv. Salinas</strain>
        <tissue evidence="2">Seedlings</tissue>
    </source>
</reference>